<keyword evidence="3" id="KW-1003">Cell membrane</keyword>
<feature type="transmembrane region" description="Helical" evidence="7">
    <location>
        <begin position="30"/>
        <end position="54"/>
    </location>
</feature>
<sequence>MLGVNTCTMALSGILGGLLGRYLLRLGKPVWLAGALAGATGVAGAGIFTALALAGSGEAFFMTAKLILLAHIPVIGIESLVGAFIMTYISRVMPSLLEEWKK</sequence>
<evidence type="ECO:0000256" key="2">
    <source>
        <dbReference type="ARBA" id="ARBA00022448"/>
    </source>
</evidence>
<evidence type="ECO:0000256" key="5">
    <source>
        <dbReference type="ARBA" id="ARBA00022989"/>
    </source>
</evidence>
<name>A0A645GJ30_9ZZZZ</name>
<evidence type="ECO:0000256" key="4">
    <source>
        <dbReference type="ARBA" id="ARBA00022692"/>
    </source>
</evidence>
<dbReference type="Pfam" id="PF01891">
    <property type="entry name" value="CbiM"/>
    <property type="match status" value="1"/>
</dbReference>
<evidence type="ECO:0000256" key="6">
    <source>
        <dbReference type="ARBA" id="ARBA00023136"/>
    </source>
</evidence>
<comment type="caution">
    <text evidence="8">The sequence shown here is derived from an EMBL/GenBank/DDBJ whole genome shotgun (WGS) entry which is preliminary data.</text>
</comment>
<organism evidence="8">
    <name type="scientific">bioreactor metagenome</name>
    <dbReference type="NCBI Taxonomy" id="1076179"/>
    <lineage>
        <taxon>unclassified sequences</taxon>
        <taxon>metagenomes</taxon>
        <taxon>ecological metagenomes</taxon>
    </lineage>
</organism>
<dbReference type="GO" id="GO:0000041">
    <property type="term" value="P:transition metal ion transport"/>
    <property type="evidence" value="ECO:0007669"/>
    <property type="project" value="InterPro"/>
</dbReference>
<dbReference type="InterPro" id="IPR002751">
    <property type="entry name" value="CbiM/NikMN"/>
</dbReference>
<dbReference type="Gene3D" id="1.10.1760.20">
    <property type="match status" value="1"/>
</dbReference>
<accession>A0A645GJ30</accession>
<keyword evidence="4 7" id="KW-0812">Transmembrane</keyword>
<evidence type="ECO:0000313" key="8">
    <source>
        <dbReference type="EMBL" id="MPN26246.1"/>
    </source>
</evidence>
<keyword evidence="2" id="KW-0813">Transport</keyword>
<evidence type="ECO:0000256" key="3">
    <source>
        <dbReference type="ARBA" id="ARBA00022475"/>
    </source>
</evidence>
<dbReference type="EMBL" id="VSSQ01075706">
    <property type="protein sequence ID" value="MPN26246.1"/>
    <property type="molecule type" value="Genomic_DNA"/>
</dbReference>
<dbReference type="AlphaFoldDB" id="A0A645GJ30"/>
<keyword evidence="6 7" id="KW-0472">Membrane</keyword>
<evidence type="ECO:0000256" key="1">
    <source>
        <dbReference type="ARBA" id="ARBA00004651"/>
    </source>
</evidence>
<reference evidence="8" key="1">
    <citation type="submission" date="2019-08" db="EMBL/GenBank/DDBJ databases">
        <authorList>
            <person name="Kucharzyk K."/>
            <person name="Murdoch R.W."/>
            <person name="Higgins S."/>
            <person name="Loffler F."/>
        </authorList>
    </citation>
    <scope>NUCLEOTIDE SEQUENCE</scope>
</reference>
<evidence type="ECO:0000256" key="7">
    <source>
        <dbReference type="SAM" id="Phobius"/>
    </source>
</evidence>
<keyword evidence="5 7" id="KW-1133">Transmembrane helix</keyword>
<gene>
    <name evidence="8" type="ORF">SDC9_173670</name>
</gene>
<evidence type="ECO:0008006" key="9">
    <source>
        <dbReference type="Google" id="ProtNLM"/>
    </source>
</evidence>
<proteinExistence type="predicted"/>
<protein>
    <recommendedName>
        <fullName evidence="9">Cobalt transport protein CbiM</fullName>
    </recommendedName>
</protein>
<dbReference type="GO" id="GO:0005886">
    <property type="term" value="C:plasma membrane"/>
    <property type="evidence" value="ECO:0007669"/>
    <property type="project" value="UniProtKB-SubCell"/>
</dbReference>
<feature type="transmembrane region" description="Helical" evidence="7">
    <location>
        <begin position="66"/>
        <end position="89"/>
    </location>
</feature>
<comment type="subcellular location">
    <subcellularLocation>
        <location evidence="1">Cell membrane</location>
        <topology evidence="1">Multi-pass membrane protein</topology>
    </subcellularLocation>
</comment>